<keyword evidence="2" id="KW-1185">Reference proteome</keyword>
<reference evidence="1" key="1">
    <citation type="submission" date="2021-01" db="EMBL/GenBank/DDBJ databases">
        <title>Genome sequence of strain Noviherbaspirillum sp. DKR-6.</title>
        <authorList>
            <person name="Chaudhary D.K."/>
        </authorList>
    </citation>
    <scope>NUCLEOTIDE SEQUENCE</scope>
    <source>
        <strain evidence="1">DKR-6</strain>
    </source>
</reference>
<organism evidence="1 2">
    <name type="scientific">Noviherbaspirillum pedocola</name>
    <dbReference type="NCBI Taxonomy" id="2801341"/>
    <lineage>
        <taxon>Bacteria</taxon>
        <taxon>Pseudomonadati</taxon>
        <taxon>Pseudomonadota</taxon>
        <taxon>Betaproteobacteria</taxon>
        <taxon>Burkholderiales</taxon>
        <taxon>Oxalobacteraceae</taxon>
        <taxon>Noviherbaspirillum</taxon>
    </lineage>
</organism>
<name>A0A934SU94_9BURK</name>
<accession>A0A934SU94</accession>
<protein>
    <submittedName>
        <fullName evidence="1">Uncharacterized protein</fullName>
    </submittedName>
</protein>
<sequence length="253" mass="27803">MLRRWSKPARARIEARRVLLWTAHAEPVEAGIGAVDADDYAPVTEALSEALAQMAASVARMPTRLEVEITDIHVHYDVFDADVRAIKSAAMCDLAARAMEEALGLPSGRLVARARAQRRGTSLLACGMPATLLRALRQACEARAVVLAHARPAFADFLDHHAQDIHADDAVLARQDGSELMLALRRKGNWLGFSRERLGAGDWSEFSRLCSAFCLRLGAPDTARIPVWLDAAPLGAMPEAERDWHRLPTWSRA</sequence>
<evidence type="ECO:0000313" key="1">
    <source>
        <dbReference type="EMBL" id="MBK4735817.1"/>
    </source>
</evidence>
<proteinExistence type="predicted"/>
<gene>
    <name evidence="1" type="ORF">JJB74_14445</name>
</gene>
<comment type="caution">
    <text evidence="1">The sequence shown here is derived from an EMBL/GenBank/DDBJ whole genome shotgun (WGS) entry which is preliminary data.</text>
</comment>
<dbReference type="RefSeq" id="WP_200592613.1">
    <property type="nucleotide sequence ID" value="NZ_JAEPBG010000005.1"/>
</dbReference>
<evidence type="ECO:0000313" key="2">
    <source>
        <dbReference type="Proteomes" id="UP000622890"/>
    </source>
</evidence>
<dbReference type="EMBL" id="JAEPBG010000005">
    <property type="protein sequence ID" value="MBK4735817.1"/>
    <property type="molecule type" value="Genomic_DNA"/>
</dbReference>
<dbReference type="AlphaFoldDB" id="A0A934SU94"/>
<dbReference type="Proteomes" id="UP000622890">
    <property type="component" value="Unassembled WGS sequence"/>
</dbReference>